<proteinExistence type="predicted"/>
<keyword evidence="1" id="KW-0732">Signal</keyword>
<name>A0A430HLS5_9BURK</name>
<dbReference type="RefSeq" id="WP_126074406.1">
    <property type="nucleotide sequence ID" value="NZ_CP051166.1"/>
</dbReference>
<dbReference type="OrthoDB" id="8779307at2"/>
<keyword evidence="3" id="KW-1185">Reference proteome</keyword>
<feature type="chain" id="PRO_5019192669" evidence="1">
    <location>
        <begin position="23"/>
        <end position="136"/>
    </location>
</feature>
<evidence type="ECO:0000313" key="2">
    <source>
        <dbReference type="EMBL" id="RSZ58508.1"/>
    </source>
</evidence>
<evidence type="ECO:0000313" key="3">
    <source>
        <dbReference type="Proteomes" id="UP000278085"/>
    </source>
</evidence>
<dbReference type="Proteomes" id="UP000278085">
    <property type="component" value="Unassembled WGS sequence"/>
</dbReference>
<organism evidence="2 3">
    <name type="scientific">Massilia atriviolacea</name>
    <dbReference type="NCBI Taxonomy" id="2495579"/>
    <lineage>
        <taxon>Bacteria</taxon>
        <taxon>Pseudomonadati</taxon>
        <taxon>Pseudomonadota</taxon>
        <taxon>Betaproteobacteria</taxon>
        <taxon>Burkholderiales</taxon>
        <taxon>Oxalobacteraceae</taxon>
        <taxon>Telluria group</taxon>
        <taxon>Massilia</taxon>
    </lineage>
</organism>
<dbReference type="AlphaFoldDB" id="A0A430HLS5"/>
<dbReference type="EMBL" id="RXLQ01000006">
    <property type="protein sequence ID" value="RSZ58508.1"/>
    <property type="molecule type" value="Genomic_DNA"/>
</dbReference>
<evidence type="ECO:0000256" key="1">
    <source>
        <dbReference type="SAM" id="SignalP"/>
    </source>
</evidence>
<reference evidence="2 3" key="1">
    <citation type="submission" date="2018-12" db="EMBL/GenBank/DDBJ databases">
        <authorList>
            <person name="Yang E."/>
        </authorList>
    </citation>
    <scope>NUCLEOTIDE SEQUENCE [LARGE SCALE GENOMIC DNA]</scope>
    <source>
        <strain evidence="2 3">SOD</strain>
    </source>
</reference>
<gene>
    <name evidence="2" type="ORF">EJB06_12755</name>
</gene>
<feature type="signal peptide" evidence="1">
    <location>
        <begin position="1"/>
        <end position="22"/>
    </location>
</feature>
<comment type="caution">
    <text evidence="2">The sequence shown here is derived from an EMBL/GenBank/DDBJ whole genome shotgun (WGS) entry which is preliminary data.</text>
</comment>
<accession>A0A430HLS5</accession>
<sequence length="136" mass="14486">MNQALRAACAAAAMLCTAQSHAAAVDIKGRWVIDLPPMIEQARAMKGGDREIAQLERTFKDGVMAIDAATLKLSVGGIKGEPLSYPYKLVAADPRKPHCVNLSVAALPKPLSLCIDDGVLSVNDPTSALVSKYRRE</sequence>
<protein>
    <submittedName>
        <fullName evidence="2">Uncharacterized protein</fullName>
    </submittedName>
</protein>